<dbReference type="EMBL" id="VSWC01000118">
    <property type="protein sequence ID" value="KAA1084185.1"/>
    <property type="molecule type" value="Genomic_DNA"/>
</dbReference>
<organism evidence="1 2">
    <name type="scientific">Puccinia graminis f. sp. tritici</name>
    <dbReference type="NCBI Taxonomy" id="56615"/>
    <lineage>
        <taxon>Eukaryota</taxon>
        <taxon>Fungi</taxon>
        <taxon>Dikarya</taxon>
        <taxon>Basidiomycota</taxon>
        <taxon>Pucciniomycotina</taxon>
        <taxon>Pucciniomycetes</taxon>
        <taxon>Pucciniales</taxon>
        <taxon>Pucciniaceae</taxon>
        <taxon>Puccinia</taxon>
    </lineage>
</organism>
<evidence type="ECO:0000313" key="2">
    <source>
        <dbReference type="Proteomes" id="UP000324748"/>
    </source>
</evidence>
<dbReference type="Proteomes" id="UP000324748">
    <property type="component" value="Unassembled WGS sequence"/>
</dbReference>
<comment type="caution">
    <text evidence="1">The sequence shown here is derived from an EMBL/GenBank/DDBJ whole genome shotgun (WGS) entry which is preliminary data.</text>
</comment>
<name>A0A5B0N4M4_PUCGR</name>
<protein>
    <submittedName>
        <fullName evidence="1">Uncharacterized protein</fullName>
    </submittedName>
</protein>
<sequence length="66" mass="7718">MFMSHVQLVYMVSELHVCGASPLPYQIDQLRQRKAHLVGFIIKKLSEQSLKTFPTNNRSIYKDFFS</sequence>
<evidence type="ECO:0000313" key="1">
    <source>
        <dbReference type="EMBL" id="KAA1084185.1"/>
    </source>
</evidence>
<accession>A0A5B0N4M4</accession>
<gene>
    <name evidence="1" type="ORF">PGT21_020320</name>
</gene>
<dbReference type="AlphaFoldDB" id="A0A5B0N4M4"/>
<proteinExistence type="predicted"/>
<keyword evidence="2" id="KW-1185">Reference proteome</keyword>
<reference evidence="1 2" key="1">
    <citation type="submission" date="2019-05" db="EMBL/GenBank/DDBJ databases">
        <title>Emergence of the Ug99 lineage of the wheat stem rust pathogen through somatic hybridization.</title>
        <authorList>
            <person name="Li F."/>
            <person name="Upadhyaya N.M."/>
            <person name="Sperschneider J."/>
            <person name="Matny O."/>
            <person name="Nguyen-Phuc H."/>
            <person name="Mago R."/>
            <person name="Raley C."/>
            <person name="Miller M.E."/>
            <person name="Silverstein K.A.T."/>
            <person name="Henningsen E."/>
            <person name="Hirsch C.D."/>
            <person name="Visser B."/>
            <person name="Pretorius Z.A."/>
            <person name="Steffenson B.J."/>
            <person name="Schwessinger B."/>
            <person name="Dodds P.N."/>
            <person name="Figueroa M."/>
        </authorList>
    </citation>
    <scope>NUCLEOTIDE SEQUENCE [LARGE SCALE GENOMIC DNA]</scope>
    <source>
        <strain evidence="1">21-0</strain>
    </source>
</reference>